<sequence>MGRHFQCHEKQNPFDLLKRVFLNILILFNTFSARLSARMKMMMM</sequence>
<dbReference type="EMBL" id="ANLA01000010">
    <property type="protein sequence ID" value="EMQ95062.1"/>
    <property type="molecule type" value="Genomic_DNA"/>
</dbReference>
<keyword evidence="3" id="KW-1185">Reference proteome</keyword>
<protein>
    <submittedName>
        <fullName evidence="2">Uncharacterized protein</fullName>
    </submittedName>
</protein>
<accession>M7MFP7</accession>
<dbReference type="Proteomes" id="UP000012024">
    <property type="component" value="Unassembled WGS sequence"/>
</dbReference>
<name>M7MFP7_9FLAO</name>
<evidence type="ECO:0000256" key="1">
    <source>
        <dbReference type="SAM" id="Phobius"/>
    </source>
</evidence>
<comment type="caution">
    <text evidence="2">The sequence shown here is derived from an EMBL/GenBank/DDBJ whole genome shotgun (WGS) entry which is preliminary data.</text>
</comment>
<dbReference type="AlphaFoldDB" id="M7MFP7"/>
<evidence type="ECO:0000313" key="3">
    <source>
        <dbReference type="Proteomes" id="UP000012024"/>
    </source>
</evidence>
<feature type="transmembrane region" description="Helical" evidence="1">
    <location>
        <begin position="20"/>
        <end position="37"/>
    </location>
</feature>
<evidence type="ECO:0000313" key="2">
    <source>
        <dbReference type="EMBL" id="EMQ95062.1"/>
    </source>
</evidence>
<keyword evidence="1" id="KW-1133">Transmembrane helix</keyword>
<gene>
    <name evidence="2" type="ORF">D778_00059</name>
</gene>
<reference evidence="2 3" key="1">
    <citation type="submission" date="2012-12" db="EMBL/GenBank/DDBJ databases">
        <title>Genome assembly of Formosa sp. AK20.</title>
        <authorList>
            <person name="Kumar R."/>
            <person name="Khatri I."/>
            <person name="Vaidya B."/>
            <person name="Subramanian S."/>
            <person name="Pinnaka A."/>
        </authorList>
    </citation>
    <scope>NUCLEOTIDE SEQUENCE [LARGE SCALE GENOMIC DNA]</scope>
    <source>
        <strain evidence="2 3">AK20</strain>
    </source>
</reference>
<dbReference type="PATRIC" id="fig|1137281.3.peg.1493"/>
<keyword evidence="1" id="KW-0472">Membrane</keyword>
<keyword evidence="1" id="KW-0812">Transmembrane</keyword>
<proteinExistence type="predicted"/>
<organism evidence="2 3">
    <name type="scientific">Xanthomarina gelatinilytica</name>
    <dbReference type="NCBI Taxonomy" id="1137281"/>
    <lineage>
        <taxon>Bacteria</taxon>
        <taxon>Pseudomonadati</taxon>
        <taxon>Bacteroidota</taxon>
        <taxon>Flavobacteriia</taxon>
        <taxon>Flavobacteriales</taxon>
        <taxon>Flavobacteriaceae</taxon>
        <taxon>Xanthomarina</taxon>
    </lineage>
</organism>